<dbReference type="AlphaFoldDB" id="A0A9W8HBX6"/>
<sequence>MVMSPFSVHERTNTKITLKSSASIVSRKKSNASTKSRSSAKGGSSRRRKETDVTLIDSDSVSIKVQEPEAVKHYSVFNRVSKQDWMEEVMATSPTDSYRTSFSSPYIHQGNPITHYTSLRELASRNS</sequence>
<feature type="non-terminal residue" evidence="2">
    <location>
        <position position="127"/>
    </location>
</feature>
<dbReference type="Proteomes" id="UP001140172">
    <property type="component" value="Unassembled WGS sequence"/>
</dbReference>
<feature type="compositionally biased region" description="Low complexity" evidence="1">
    <location>
        <begin position="32"/>
        <end position="43"/>
    </location>
</feature>
<evidence type="ECO:0000313" key="3">
    <source>
        <dbReference type="Proteomes" id="UP001140172"/>
    </source>
</evidence>
<evidence type="ECO:0000313" key="2">
    <source>
        <dbReference type="EMBL" id="KAJ2779363.1"/>
    </source>
</evidence>
<proteinExistence type="predicted"/>
<keyword evidence="3" id="KW-1185">Reference proteome</keyword>
<accession>A0A9W8HBX6</accession>
<feature type="region of interest" description="Disordered" evidence="1">
    <location>
        <begin position="19"/>
        <end position="53"/>
    </location>
</feature>
<organism evidence="2 3">
    <name type="scientific">Coemansia interrupta</name>
    <dbReference type="NCBI Taxonomy" id="1126814"/>
    <lineage>
        <taxon>Eukaryota</taxon>
        <taxon>Fungi</taxon>
        <taxon>Fungi incertae sedis</taxon>
        <taxon>Zoopagomycota</taxon>
        <taxon>Kickxellomycotina</taxon>
        <taxon>Kickxellomycetes</taxon>
        <taxon>Kickxellales</taxon>
        <taxon>Kickxellaceae</taxon>
        <taxon>Coemansia</taxon>
    </lineage>
</organism>
<dbReference type="EMBL" id="JANBUM010000302">
    <property type="protein sequence ID" value="KAJ2779363.1"/>
    <property type="molecule type" value="Genomic_DNA"/>
</dbReference>
<reference evidence="2" key="1">
    <citation type="submission" date="2022-07" db="EMBL/GenBank/DDBJ databases">
        <title>Phylogenomic reconstructions and comparative analyses of Kickxellomycotina fungi.</title>
        <authorList>
            <person name="Reynolds N.K."/>
            <person name="Stajich J.E."/>
            <person name="Barry K."/>
            <person name="Grigoriev I.V."/>
            <person name="Crous P."/>
            <person name="Smith M.E."/>
        </authorList>
    </citation>
    <scope>NUCLEOTIDE SEQUENCE</scope>
    <source>
        <strain evidence="2">BCRC 34489</strain>
    </source>
</reference>
<gene>
    <name evidence="2" type="ORF">GGI15_003895</name>
</gene>
<evidence type="ECO:0000256" key="1">
    <source>
        <dbReference type="SAM" id="MobiDB-lite"/>
    </source>
</evidence>
<dbReference type="OrthoDB" id="5554174at2759"/>
<protein>
    <submittedName>
        <fullName evidence="2">Uncharacterized protein</fullName>
    </submittedName>
</protein>
<name>A0A9W8HBX6_9FUNG</name>
<comment type="caution">
    <text evidence="2">The sequence shown here is derived from an EMBL/GenBank/DDBJ whole genome shotgun (WGS) entry which is preliminary data.</text>
</comment>